<dbReference type="PANTHER" id="PTHR47691:SF3">
    <property type="entry name" value="HTH-TYPE TRANSCRIPTIONAL REGULATOR RV0890C-RELATED"/>
    <property type="match status" value="1"/>
</dbReference>
<dbReference type="InterPro" id="IPR015943">
    <property type="entry name" value="WD40/YVTN_repeat-like_dom_sf"/>
</dbReference>
<evidence type="ECO:0000313" key="3">
    <source>
        <dbReference type="Proteomes" id="UP000194003"/>
    </source>
</evidence>
<dbReference type="SUPFAM" id="SSF52540">
    <property type="entry name" value="P-loop containing nucleoside triphosphate hydrolases"/>
    <property type="match status" value="1"/>
</dbReference>
<dbReference type="PANTHER" id="PTHR47691">
    <property type="entry name" value="REGULATOR-RELATED"/>
    <property type="match status" value="1"/>
</dbReference>
<dbReference type="InterPro" id="IPR002182">
    <property type="entry name" value="NB-ARC"/>
</dbReference>
<accession>A0A1Y2KCE4</accession>
<dbReference type="EMBL" id="LVJN01000012">
    <property type="protein sequence ID" value="OSM07686.1"/>
    <property type="molecule type" value="Genomic_DNA"/>
</dbReference>
<comment type="caution">
    <text evidence="2">The sequence shown here is derived from an EMBL/GenBank/DDBJ whole genome shotgun (WGS) entry which is preliminary data.</text>
</comment>
<reference evidence="2 3" key="1">
    <citation type="journal article" date="2016" name="BMC Genomics">
        <title>Combined genomic and structural analyses of a cultured magnetotactic bacterium reveals its niche adaptation to a dynamic environment.</title>
        <authorList>
            <person name="Araujo A.C."/>
            <person name="Morillo V."/>
            <person name="Cypriano J."/>
            <person name="Teixeira L.C."/>
            <person name="Leao P."/>
            <person name="Lyra S."/>
            <person name="Almeida L.G."/>
            <person name="Bazylinski D.A."/>
            <person name="Vasconcellos A.T."/>
            <person name="Abreu F."/>
            <person name="Lins U."/>
        </authorList>
    </citation>
    <scope>NUCLEOTIDE SEQUENCE [LARGE SCALE GENOMIC DNA]</scope>
    <source>
        <strain evidence="2 3">IT-1</strain>
    </source>
</reference>
<dbReference type="Gene3D" id="2.130.10.10">
    <property type="entry name" value="YVTN repeat-like/Quinoprotein amine dehydrogenase"/>
    <property type="match status" value="2"/>
</dbReference>
<evidence type="ECO:0000313" key="2">
    <source>
        <dbReference type="EMBL" id="OSM07686.1"/>
    </source>
</evidence>
<dbReference type="Gene3D" id="3.40.50.300">
    <property type="entry name" value="P-loop containing nucleotide triphosphate hydrolases"/>
    <property type="match status" value="1"/>
</dbReference>
<dbReference type="Pfam" id="PF00931">
    <property type="entry name" value="NB-ARC"/>
    <property type="match status" value="1"/>
</dbReference>
<organism evidence="2 3">
    <name type="scientific">Magnetofaba australis IT-1</name>
    <dbReference type="NCBI Taxonomy" id="1434232"/>
    <lineage>
        <taxon>Bacteria</taxon>
        <taxon>Pseudomonadati</taxon>
        <taxon>Pseudomonadota</taxon>
        <taxon>Magnetococcia</taxon>
        <taxon>Magnetococcales</taxon>
        <taxon>Magnetococcaceae</taxon>
        <taxon>Magnetofaba</taxon>
    </lineage>
</organism>
<dbReference type="STRING" id="1434232.MAIT1_04545"/>
<protein>
    <recommendedName>
        <fullName evidence="1">NB-ARC domain-containing protein</fullName>
    </recommendedName>
</protein>
<evidence type="ECO:0000259" key="1">
    <source>
        <dbReference type="Pfam" id="PF00931"/>
    </source>
</evidence>
<dbReference type="SUPFAM" id="SSF50998">
    <property type="entry name" value="Quinoprotein alcohol dehydrogenase-like"/>
    <property type="match status" value="2"/>
</dbReference>
<dbReference type="InterPro" id="IPR011047">
    <property type="entry name" value="Quinoprotein_ADH-like_sf"/>
</dbReference>
<dbReference type="AlphaFoldDB" id="A0A1Y2KCE4"/>
<feature type="domain" description="NB-ARC" evidence="1">
    <location>
        <begin position="160"/>
        <end position="322"/>
    </location>
</feature>
<dbReference type="GO" id="GO:0043531">
    <property type="term" value="F:ADP binding"/>
    <property type="evidence" value="ECO:0007669"/>
    <property type="project" value="InterPro"/>
</dbReference>
<dbReference type="PRINTS" id="PR00364">
    <property type="entry name" value="DISEASERSIST"/>
</dbReference>
<dbReference type="Proteomes" id="UP000194003">
    <property type="component" value="Unassembled WGS sequence"/>
</dbReference>
<proteinExistence type="predicted"/>
<keyword evidence="3" id="KW-1185">Reference proteome</keyword>
<sequence>MDYNGKESIKRLDIILSCLSQAEKVAIFSSAGYTVSEKGISALRQWRIRPGGMPLKAASKIAHALKISPDFFTGNRISDDHLRIAIQKSKSIQTGIVQAVDVIPSFQSDSSSPPSSIIRGKEDNIVSMPAAQDDRFGAPSRRNLSQFSVPFICPDLTGRESDLDRLNRSLRDDNVAITGSAALTGQGGIGKTQLAVAYAYRHANEYDGVFWLPGNDADSLIQTMAGYAVDLELGAVSGEGDATQVQARQFFGWLRRNANILLIVDDIQDARFLVQDIPGLAQCRLATLPCRLLTTTRLMQPAGVTPVPLELLSEDDALAMLVHESGVEPSPDARIAVLLLGRLPLAIKLAAGYLRFTKATLEGLIGVLRQAGISELESKTADGFRPFDYGRPVKALLEESWRTLDGRHGRYARRLLQILALLPVNRIHSGHMLKELLPIDRFSGDAEALFNGSISIANERNLLEVAGEGGLRLHPIIHDLLQTRIPSRLGLHVARRAAHQFRETDYLLTLDPGGFLGLAQDIPMLLPLGDAETESRLSSLSRLIDLQFHAIQLGADPLAQLQFQAAKMGDQEFATIWAAKLHSDGASRLLLRWTTAQPTPALMRVLVSMSSGIFGFGFDAQSDLVSALVNGGEDRDFPALRLWRTAGNDPDNPFLDKEEPFQVSAMAASGKSVITVDTTGLAKLWDVATGVERACVRLFDEDKVSGMELWGGASVRSDHLGNRSLVLGRSMAWLVDFKHKTVEKAWSSRTDSPYSLYGDISADGALVIFFDGQDLTLQQAGRKGWRKLPAPAGLQELRLSRDGKRFVTRIQDRLARFALQSPQAEESGADIAHFGPPFCFSVNATADQALVGYTNGVLGWFDLGSGMPKRFILDPGGHVMACAMASDSRFGLAETTDNSLRLWDLEKGEDASAFKGKPAANMMCSFRRSEAGEQVVTLDLDGHAHFWDAQTGAELPEMSVQVSDKDALAGSITGDGAWVCAIGQRGRLQAFGVDQGIHREWELPKPETGFGDDPHFGEMLDHFQQDDDEEPALDETDIYIVSCQTPWVAVLTGPREVFVAHLESATRFYTLRFKEDIYDLDISPCGRFLGVLMSGGLIDVMGLGGKGKPKRKQRLQTSQIMAQKICVGPDGEGVALGHLDHGASILASDESIQNSFDTVAETIPLEFSVDGERLLMIEGDDRLVIAPTRETGPDALDLFVGNVRYAKLNRDGNRLAVLGHDGSIFIFDCR</sequence>
<gene>
    <name evidence="2" type="ORF">MAIT1_04545</name>
</gene>
<dbReference type="InterPro" id="IPR027417">
    <property type="entry name" value="P-loop_NTPase"/>
</dbReference>
<name>A0A1Y2KCE4_9PROT</name>